<proteinExistence type="predicted"/>
<gene>
    <name evidence="7" type="ORF">R4315_21735</name>
</gene>
<sequence>MTLLVANRGEIALRIIRSAAEMSIETVAVYAEDDADCPHVRAATDAAALSGSGPAAYLDHAALLAVAEKFGATVIHPGYGFLSENAEFARKCAQVGVNFVGPSPDLLDVFGNKSAARDAAVAAKVPVLPATNGATDLDGVRAFFASRPQGIMIKALAGGGGRGIRAVHSADHVDDAYRLCASEAQLGFGNPAVFAEALLTGARHIEVQVVAAPSSEGGRALALGDRDCSVQRRHQKLIEIAPAQGLDPTLRTELHEAAARLCASVGYRGLATVEFLVSADGFYFLEVNPRIQVEHTVTEEVTGVDLVATQLAIAAGTDFESLLLPHGITAIGLDT</sequence>
<evidence type="ECO:0000256" key="1">
    <source>
        <dbReference type="ARBA" id="ARBA00022598"/>
    </source>
</evidence>
<dbReference type="SUPFAM" id="SSF52440">
    <property type="entry name" value="PreATP-grasp domain"/>
    <property type="match status" value="1"/>
</dbReference>
<dbReference type="InterPro" id="IPR005479">
    <property type="entry name" value="CPAse_ATP-bd"/>
</dbReference>
<evidence type="ECO:0000256" key="4">
    <source>
        <dbReference type="PROSITE-ProRule" id="PRU00409"/>
    </source>
</evidence>
<evidence type="ECO:0000313" key="7">
    <source>
        <dbReference type="EMBL" id="MDV7267153.1"/>
    </source>
</evidence>
<dbReference type="RefSeq" id="WP_317769118.1">
    <property type="nucleotide sequence ID" value="NZ_JAWLUP010000073.1"/>
</dbReference>
<dbReference type="GO" id="GO:0016874">
    <property type="term" value="F:ligase activity"/>
    <property type="evidence" value="ECO:0007669"/>
    <property type="project" value="UniProtKB-KW"/>
</dbReference>
<dbReference type="PROSITE" id="PS00867">
    <property type="entry name" value="CPSASE_2"/>
    <property type="match status" value="1"/>
</dbReference>
<feature type="domain" description="ATP-grasp" evidence="5">
    <location>
        <begin position="117"/>
        <end position="315"/>
    </location>
</feature>
<keyword evidence="3 4" id="KW-0067">ATP-binding</keyword>
<dbReference type="InterPro" id="IPR011764">
    <property type="entry name" value="Biotin_carboxylation_dom"/>
</dbReference>
<name>A0AAE4V3K1_9NOCA</name>
<evidence type="ECO:0000313" key="8">
    <source>
        <dbReference type="Proteomes" id="UP001185863"/>
    </source>
</evidence>
<dbReference type="PANTHER" id="PTHR48095:SF5">
    <property type="entry name" value="BLL7292 PROTEIN"/>
    <property type="match status" value="1"/>
</dbReference>
<dbReference type="GO" id="GO:0005524">
    <property type="term" value="F:ATP binding"/>
    <property type="evidence" value="ECO:0007669"/>
    <property type="project" value="UniProtKB-UniRule"/>
</dbReference>
<dbReference type="Pfam" id="PF02786">
    <property type="entry name" value="CPSase_L_D2"/>
    <property type="match status" value="1"/>
</dbReference>
<dbReference type="AlphaFoldDB" id="A0AAE4V3K1"/>
<dbReference type="PROSITE" id="PS50975">
    <property type="entry name" value="ATP_GRASP"/>
    <property type="match status" value="1"/>
</dbReference>
<evidence type="ECO:0000259" key="6">
    <source>
        <dbReference type="PROSITE" id="PS50979"/>
    </source>
</evidence>
<dbReference type="Pfam" id="PF00289">
    <property type="entry name" value="Biotin_carb_N"/>
    <property type="match status" value="1"/>
</dbReference>
<evidence type="ECO:0000259" key="5">
    <source>
        <dbReference type="PROSITE" id="PS50975"/>
    </source>
</evidence>
<dbReference type="InterPro" id="IPR016185">
    <property type="entry name" value="PreATP-grasp_dom_sf"/>
</dbReference>
<dbReference type="InterPro" id="IPR005481">
    <property type="entry name" value="BC-like_N"/>
</dbReference>
<comment type="caution">
    <text evidence="7">The sequence shown here is derived from an EMBL/GenBank/DDBJ whole genome shotgun (WGS) entry which is preliminary data.</text>
</comment>
<evidence type="ECO:0000256" key="2">
    <source>
        <dbReference type="ARBA" id="ARBA00022741"/>
    </source>
</evidence>
<organism evidence="7 8">
    <name type="scientific">Rhodococcus oxybenzonivorans</name>
    <dbReference type="NCBI Taxonomy" id="1990687"/>
    <lineage>
        <taxon>Bacteria</taxon>
        <taxon>Bacillati</taxon>
        <taxon>Actinomycetota</taxon>
        <taxon>Actinomycetes</taxon>
        <taxon>Mycobacteriales</taxon>
        <taxon>Nocardiaceae</taxon>
        <taxon>Rhodococcus</taxon>
    </lineage>
</organism>
<dbReference type="SUPFAM" id="SSF56059">
    <property type="entry name" value="Glutathione synthetase ATP-binding domain-like"/>
    <property type="match status" value="1"/>
</dbReference>
<dbReference type="PANTHER" id="PTHR48095">
    <property type="entry name" value="PYRUVATE CARBOXYLASE SUBUNIT A"/>
    <property type="match status" value="1"/>
</dbReference>
<keyword evidence="1" id="KW-0436">Ligase</keyword>
<dbReference type="InterPro" id="IPR011761">
    <property type="entry name" value="ATP-grasp"/>
</dbReference>
<feature type="non-terminal residue" evidence="7">
    <location>
        <position position="335"/>
    </location>
</feature>
<keyword evidence="2 4" id="KW-0547">Nucleotide-binding</keyword>
<accession>A0AAE4V3K1</accession>
<dbReference type="EMBL" id="JAWLUP010000073">
    <property type="protein sequence ID" value="MDV7267153.1"/>
    <property type="molecule type" value="Genomic_DNA"/>
</dbReference>
<reference evidence="7" key="1">
    <citation type="submission" date="2023-10" db="EMBL/GenBank/DDBJ databases">
        <title>Development of a sustainable strategy for remediation of hydrocarbon-contaminated territories based on the waste exchange concept.</title>
        <authorList>
            <person name="Krivoruchko A."/>
        </authorList>
    </citation>
    <scope>NUCLEOTIDE SEQUENCE</scope>
    <source>
        <strain evidence="7">IEGM 68</strain>
    </source>
</reference>
<feature type="domain" description="Biotin carboxylation" evidence="6">
    <location>
        <begin position="1"/>
        <end position="335"/>
    </location>
</feature>
<dbReference type="PROSITE" id="PS50979">
    <property type="entry name" value="BC"/>
    <property type="match status" value="1"/>
</dbReference>
<dbReference type="Proteomes" id="UP001185863">
    <property type="component" value="Unassembled WGS sequence"/>
</dbReference>
<evidence type="ECO:0000256" key="3">
    <source>
        <dbReference type="ARBA" id="ARBA00022840"/>
    </source>
</evidence>
<dbReference type="InterPro" id="IPR051602">
    <property type="entry name" value="ACC_Biotin_Carboxylase"/>
</dbReference>
<dbReference type="Gene3D" id="3.30.470.20">
    <property type="entry name" value="ATP-grasp fold, B domain"/>
    <property type="match status" value="1"/>
</dbReference>
<dbReference type="GO" id="GO:0046872">
    <property type="term" value="F:metal ion binding"/>
    <property type="evidence" value="ECO:0007669"/>
    <property type="project" value="InterPro"/>
</dbReference>
<protein>
    <submittedName>
        <fullName evidence="7">Biotin carboxylase N-terminal domain-containing protein</fullName>
    </submittedName>
</protein>